<dbReference type="Pfam" id="PF00501">
    <property type="entry name" value="AMP-binding"/>
    <property type="match status" value="1"/>
</dbReference>
<dbReference type="PANTHER" id="PTHR43201">
    <property type="entry name" value="ACYL-COA SYNTHETASE"/>
    <property type="match status" value="1"/>
</dbReference>
<dbReference type="InterPro" id="IPR000873">
    <property type="entry name" value="AMP-dep_synth/lig_dom"/>
</dbReference>
<organism evidence="5 6">
    <name type="scientific">Haloglomus irregulare</name>
    <dbReference type="NCBI Taxonomy" id="2234134"/>
    <lineage>
        <taxon>Archaea</taxon>
        <taxon>Methanobacteriati</taxon>
        <taxon>Methanobacteriota</taxon>
        <taxon>Stenosarchaea group</taxon>
        <taxon>Halobacteria</taxon>
        <taxon>Halobacteriales</taxon>
        <taxon>Natronomonadaceae</taxon>
        <taxon>Haloglomus</taxon>
    </lineage>
</organism>
<sequence>MGASDMAADPDSTNSLGVFLERQADELGDDPFVSFDGERFSYDEVNRRANAIASTLRAGGTARGDVVCLYMYNCPEFLFTLFALAKLGAVAAPIDTRFSGDALAHVFSETDSDVVLIDDNTESAYDAVRNDPVSISSEFFVGQERATEPYRKFDSLYDGDESTPPDISVEPSDPCSVLYIQRYQRTHPQGVVLPHYSYLNTGRTSCNDLLELSDDDCIFTTLPLYSSYPMQIGVTGALVAGAEFAFEKQFDSDRFWDWIRQYDATVFLYLGRMLSVLYNQGERGEDNQNPALYALGHGFGYETDESMIASFERRFNITVLEAYGITPTATLATANDADNRRLGSVGSPTGDAHIKIVDENDWEVPTGETGEILVRPTEPNAMFQEFYQDAELTAGVCRNQWIHTNDIGYVDKDGYLYFVASKRNTIHLGRVAGRISSLEIESVIKSHPDISDVVVLGVTDSSGEEMIKAAVVPHERNTVSPITVSEHCEKQLTYHKLPRYIEIRDELPRSASGKIEKNLLRDTSSESTWDRKNGYELNR</sequence>
<evidence type="ECO:0000313" key="6">
    <source>
        <dbReference type="Proteomes" id="UP000319894"/>
    </source>
</evidence>
<evidence type="ECO:0000259" key="4">
    <source>
        <dbReference type="Pfam" id="PF13193"/>
    </source>
</evidence>
<dbReference type="InParanoid" id="A0A554MUZ0"/>
<proteinExistence type="inferred from homology"/>
<reference evidence="5 6" key="1">
    <citation type="submission" date="2018-06" db="EMBL/GenBank/DDBJ databases">
        <title>Natronomonas sp. F16-60 a new haloarchaeon isolated from a solar saltern of Isla Cristina, Huelva, Spain.</title>
        <authorList>
            <person name="Duran-Viseras A."/>
            <person name="Sanchez-Porro C."/>
            <person name="Ventosa A."/>
        </authorList>
    </citation>
    <scope>NUCLEOTIDE SEQUENCE [LARGE SCALE GENOMIC DNA]</scope>
    <source>
        <strain evidence="5 6">F16-60</strain>
    </source>
</reference>
<evidence type="ECO:0000256" key="2">
    <source>
        <dbReference type="ARBA" id="ARBA00022598"/>
    </source>
</evidence>
<feature type="domain" description="AMP-binding enzyme C-terminal" evidence="4">
    <location>
        <begin position="439"/>
        <end position="514"/>
    </location>
</feature>
<dbReference type="PANTHER" id="PTHR43201:SF5">
    <property type="entry name" value="MEDIUM-CHAIN ACYL-COA LIGASE ACSF2, MITOCHONDRIAL"/>
    <property type="match status" value="1"/>
</dbReference>
<feature type="domain" description="AMP-dependent synthetase/ligase" evidence="3">
    <location>
        <begin position="20"/>
        <end position="375"/>
    </location>
</feature>
<dbReference type="Pfam" id="PF13193">
    <property type="entry name" value="AMP-binding_C"/>
    <property type="match status" value="1"/>
</dbReference>
<evidence type="ECO:0000256" key="1">
    <source>
        <dbReference type="ARBA" id="ARBA00006432"/>
    </source>
</evidence>
<dbReference type="InterPro" id="IPR042099">
    <property type="entry name" value="ANL_N_sf"/>
</dbReference>
<gene>
    <name evidence="5" type="ORF">DP107_17725</name>
</gene>
<evidence type="ECO:0000313" key="5">
    <source>
        <dbReference type="EMBL" id="TSD08909.1"/>
    </source>
</evidence>
<dbReference type="InterPro" id="IPR045851">
    <property type="entry name" value="AMP-bd_C_sf"/>
</dbReference>
<keyword evidence="2" id="KW-0436">Ligase</keyword>
<dbReference type="AlphaFoldDB" id="A0A554MUZ0"/>
<dbReference type="Proteomes" id="UP000319894">
    <property type="component" value="Unassembled WGS sequence"/>
</dbReference>
<name>A0A554MUZ0_9EURY</name>
<dbReference type="SUPFAM" id="SSF56801">
    <property type="entry name" value="Acetyl-CoA synthetase-like"/>
    <property type="match status" value="1"/>
</dbReference>
<comment type="caution">
    <text evidence="5">The sequence shown here is derived from an EMBL/GenBank/DDBJ whole genome shotgun (WGS) entry which is preliminary data.</text>
</comment>
<protein>
    <submittedName>
        <fullName evidence="5">Uncharacterized protein</fullName>
    </submittedName>
</protein>
<dbReference type="EMBL" id="QMDX01000021">
    <property type="protein sequence ID" value="TSD08909.1"/>
    <property type="molecule type" value="Genomic_DNA"/>
</dbReference>
<accession>A0A554MUZ0</accession>
<dbReference type="InterPro" id="IPR025110">
    <property type="entry name" value="AMP-bd_C"/>
</dbReference>
<evidence type="ECO:0000259" key="3">
    <source>
        <dbReference type="Pfam" id="PF00501"/>
    </source>
</evidence>
<dbReference type="Gene3D" id="3.40.50.12780">
    <property type="entry name" value="N-terminal domain of ligase-like"/>
    <property type="match status" value="1"/>
</dbReference>
<dbReference type="Gene3D" id="3.30.300.30">
    <property type="match status" value="1"/>
</dbReference>
<comment type="similarity">
    <text evidence="1">Belongs to the ATP-dependent AMP-binding enzyme family.</text>
</comment>
<keyword evidence="6" id="KW-1185">Reference proteome</keyword>
<dbReference type="GO" id="GO:0006631">
    <property type="term" value="P:fatty acid metabolic process"/>
    <property type="evidence" value="ECO:0007669"/>
    <property type="project" value="TreeGrafter"/>
</dbReference>
<dbReference type="GO" id="GO:0031956">
    <property type="term" value="F:medium-chain fatty acid-CoA ligase activity"/>
    <property type="evidence" value="ECO:0007669"/>
    <property type="project" value="TreeGrafter"/>
</dbReference>